<reference evidence="2 3" key="1">
    <citation type="submission" date="2021-04" db="EMBL/GenBank/DDBJ databases">
        <authorList>
            <person name="Bliznina A."/>
        </authorList>
    </citation>
    <scope>NUCLEOTIDE SEQUENCE [LARGE SCALE GENOMIC DNA]</scope>
</reference>
<name>A0ABN7SMG9_OIKDI</name>
<dbReference type="InterPro" id="IPR036873">
    <property type="entry name" value="Rhodanese-like_dom_sf"/>
</dbReference>
<dbReference type="SMART" id="SM00450">
    <property type="entry name" value="RHOD"/>
    <property type="match status" value="1"/>
</dbReference>
<dbReference type="SUPFAM" id="SSF52821">
    <property type="entry name" value="Rhodanese/Cell cycle control phosphatase"/>
    <property type="match status" value="1"/>
</dbReference>
<feature type="domain" description="Rhodanese" evidence="1">
    <location>
        <begin position="22"/>
        <end position="125"/>
    </location>
</feature>
<organism evidence="2 3">
    <name type="scientific">Oikopleura dioica</name>
    <name type="common">Tunicate</name>
    <dbReference type="NCBI Taxonomy" id="34765"/>
    <lineage>
        <taxon>Eukaryota</taxon>
        <taxon>Metazoa</taxon>
        <taxon>Chordata</taxon>
        <taxon>Tunicata</taxon>
        <taxon>Appendicularia</taxon>
        <taxon>Copelata</taxon>
        <taxon>Oikopleuridae</taxon>
        <taxon>Oikopleura</taxon>
    </lineage>
</organism>
<dbReference type="PANTHER" id="PTHR44086:SF10">
    <property type="entry name" value="THIOSULFATE SULFURTRANSFERASE_RHODANESE-LIKE DOMAIN-CONTAINING PROTEIN 3"/>
    <property type="match status" value="1"/>
</dbReference>
<keyword evidence="3" id="KW-1185">Reference proteome</keyword>
<dbReference type="PANTHER" id="PTHR44086">
    <property type="entry name" value="THIOSULFATE SULFURTRANSFERASE RDL2, MITOCHONDRIAL-RELATED"/>
    <property type="match status" value="1"/>
</dbReference>
<gene>
    <name evidence="2" type="ORF">OKIOD_LOCUS8380</name>
</gene>
<dbReference type="Pfam" id="PF00581">
    <property type="entry name" value="Rhodanese"/>
    <property type="match status" value="1"/>
</dbReference>
<dbReference type="InterPro" id="IPR001763">
    <property type="entry name" value="Rhodanese-like_dom"/>
</dbReference>
<accession>A0ABN7SMG9</accession>
<protein>
    <submittedName>
        <fullName evidence="2">Oidioi.mRNA.OKI2018_I69.XSR.g16822.t1.cds</fullName>
    </submittedName>
</protein>
<dbReference type="EMBL" id="OU015569">
    <property type="protein sequence ID" value="CAG5100059.1"/>
    <property type="molecule type" value="Genomic_DNA"/>
</dbReference>
<evidence type="ECO:0000313" key="2">
    <source>
        <dbReference type="EMBL" id="CAG5100059.1"/>
    </source>
</evidence>
<proteinExistence type="predicted"/>
<dbReference type="Gene3D" id="3.40.250.10">
    <property type="entry name" value="Rhodanese-like domain"/>
    <property type="match status" value="1"/>
</dbReference>
<dbReference type="Proteomes" id="UP001158576">
    <property type="component" value="Chromosome XSR"/>
</dbReference>
<dbReference type="PROSITE" id="PS50206">
    <property type="entry name" value="RHODANESE_3"/>
    <property type="match status" value="1"/>
</dbReference>
<evidence type="ECO:0000313" key="3">
    <source>
        <dbReference type="Proteomes" id="UP001158576"/>
    </source>
</evidence>
<sequence length="127" mass="14935">MIGIPTIEDQTAETSDLERARKSEKSLVIDVRLKQEFNEGIIDAKNWLNIPHYEIRKFFNLSDDDFQKHFKRVKPSESTEIILYCRDGRRAQDGAMALFELNYRQAKNYFAGLNGWIKENRPVKRVV</sequence>
<evidence type="ECO:0000259" key="1">
    <source>
        <dbReference type="PROSITE" id="PS50206"/>
    </source>
</evidence>